<keyword evidence="1" id="KW-0812">Transmembrane</keyword>
<evidence type="ECO:0000313" key="3">
    <source>
        <dbReference type="Proteomes" id="UP000266673"/>
    </source>
</evidence>
<comment type="similarity">
    <text evidence="1">Belongs to the DP1 family.</text>
</comment>
<proteinExistence type="inferred from homology"/>
<sequence>SHVVGYLYPAYASFKAIKANNTKRIIEWLIYWIVIALFSVIEWTADNFFFWHV</sequence>
<dbReference type="Proteomes" id="UP000266673">
    <property type="component" value="Unassembled WGS sequence"/>
</dbReference>
<comment type="caution">
    <text evidence="1">Lacks conserved residue(s) required for the propagation of feature annotation.</text>
</comment>
<comment type="caution">
    <text evidence="2">The sequence shown here is derived from an EMBL/GenBank/DDBJ whole genome shotgun (WGS) entry which is preliminary data.</text>
</comment>
<name>A0A397VQX5_9GLOM</name>
<accession>A0A397VQX5</accession>
<dbReference type="OrthoDB" id="10009287at2759"/>
<dbReference type="AlphaFoldDB" id="A0A397VQX5"/>
<keyword evidence="1" id="KW-1133">Transmembrane helix</keyword>
<evidence type="ECO:0000256" key="1">
    <source>
        <dbReference type="RuleBase" id="RU362006"/>
    </source>
</evidence>
<dbReference type="EMBL" id="QKWP01000220">
    <property type="protein sequence ID" value="RIB24348.1"/>
    <property type="molecule type" value="Genomic_DNA"/>
</dbReference>
<organism evidence="2 3">
    <name type="scientific">Gigaspora rosea</name>
    <dbReference type="NCBI Taxonomy" id="44941"/>
    <lineage>
        <taxon>Eukaryota</taxon>
        <taxon>Fungi</taxon>
        <taxon>Fungi incertae sedis</taxon>
        <taxon>Mucoromycota</taxon>
        <taxon>Glomeromycotina</taxon>
        <taxon>Glomeromycetes</taxon>
        <taxon>Diversisporales</taxon>
        <taxon>Gigasporaceae</taxon>
        <taxon>Gigaspora</taxon>
    </lineage>
</organism>
<keyword evidence="1" id="KW-0472">Membrane</keyword>
<keyword evidence="3" id="KW-1185">Reference proteome</keyword>
<feature type="transmembrane region" description="Helical" evidence="1">
    <location>
        <begin position="25"/>
        <end position="45"/>
    </location>
</feature>
<comment type="subcellular location">
    <subcellularLocation>
        <location evidence="1">Membrane</location>
        <topology evidence="1">Multi-pass membrane protein</topology>
    </subcellularLocation>
</comment>
<dbReference type="GO" id="GO:0016020">
    <property type="term" value="C:membrane"/>
    <property type="evidence" value="ECO:0007669"/>
    <property type="project" value="UniProtKB-SubCell"/>
</dbReference>
<dbReference type="Pfam" id="PF03134">
    <property type="entry name" value="TB2_DP1_HVA22"/>
    <property type="match status" value="1"/>
</dbReference>
<reference evidence="2 3" key="1">
    <citation type="submission" date="2018-06" db="EMBL/GenBank/DDBJ databases">
        <title>Comparative genomics reveals the genomic features of Rhizophagus irregularis, R. cerebriforme, R. diaphanum and Gigaspora rosea, and their symbiotic lifestyle signature.</title>
        <authorList>
            <person name="Morin E."/>
            <person name="San Clemente H."/>
            <person name="Chen E.C.H."/>
            <person name="De La Providencia I."/>
            <person name="Hainaut M."/>
            <person name="Kuo A."/>
            <person name="Kohler A."/>
            <person name="Murat C."/>
            <person name="Tang N."/>
            <person name="Roy S."/>
            <person name="Loubradou J."/>
            <person name="Henrissat B."/>
            <person name="Grigoriev I.V."/>
            <person name="Corradi N."/>
            <person name="Roux C."/>
            <person name="Martin F.M."/>
        </authorList>
    </citation>
    <scope>NUCLEOTIDE SEQUENCE [LARGE SCALE GENOMIC DNA]</scope>
    <source>
        <strain evidence="2 3">DAOM 194757</strain>
    </source>
</reference>
<dbReference type="PANTHER" id="PTHR12300">
    <property type="entry name" value="HVA22-LIKE PROTEINS"/>
    <property type="match status" value="1"/>
</dbReference>
<gene>
    <name evidence="2" type="ORF">C2G38_1958022</name>
</gene>
<feature type="non-terminal residue" evidence="2">
    <location>
        <position position="1"/>
    </location>
</feature>
<evidence type="ECO:0000313" key="2">
    <source>
        <dbReference type="EMBL" id="RIB24348.1"/>
    </source>
</evidence>
<protein>
    <recommendedName>
        <fullName evidence="1">Protein YOP1</fullName>
    </recommendedName>
</protein>
<dbReference type="InterPro" id="IPR004345">
    <property type="entry name" value="TB2_DP1_HVA22"/>
</dbReference>